<keyword evidence="6" id="KW-1185">Reference proteome</keyword>
<protein>
    <submittedName>
        <fullName evidence="5">Glycosyltransferase family 4 protein</fullName>
    </submittedName>
</protein>
<evidence type="ECO:0000313" key="5">
    <source>
        <dbReference type="EMBL" id="XAE41717.1"/>
    </source>
</evidence>
<dbReference type="Gene3D" id="3.40.50.2000">
    <property type="entry name" value="Glycogen Phosphorylase B"/>
    <property type="match status" value="2"/>
</dbReference>
<organism evidence="5 6">
    <name type="scientific">Nguyenibacter vanlangensis</name>
    <dbReference type="NCBI Taxonomy" id="1216886"/>
    <lineage>
        <taxon>Bacteria</taxon>
        <taxon>Pseudomonadati</taxon>
        <taxon>Pseudomonadota</taxon>
        <taxon>Alphaproteobacteria</taxon>
        <taxon>Acetobacterales</taxon>
        <taxon>Acetobacteraceae</taxon>
        <taxon>Nguyenibacter</taxon>
    </lineage>
</organism>
<accession>A0ABZ3D1T3</accession>
<dbReference type="SUPFAM" id="SSF53756">
    <property type="entry name" value="UDP-Glycosyltransferase/glycogen phosphorylase"/>
    <property type="match status" value="1"/>
</dbReference>
<keyword evidence="1" id="KW-0328">Glycosyltransferase</keyword>
<proteinExistence type="predicted"/>
<dbReference type="PANTHER" id="PTHR12526:SF510">
    <property type="entry name" value="D-INOSITOL 3-PHOSPHATE GLYCOSYLTRANSFERASE"/>
    <property type="match status" value="1"/>
</dbReference>
<evidence type="ECO:0000313" key="6">
    <source>
        <dbReference type="Proteomes" id="UP001449795"/>
    </source>
</evidence>
<feature type="domain" description="Glycosyltransferase subfamily 4-like N-terminal" evidence="4">
    <location>
        <begin position="20"/>
        <end position="175"/>
    </location>
</feature>
<evidence type="ECO:0000259" key="4">
    <source>
        <dbReference type="Pfam" id="PF13439"/>
    </source>
</evidence>
<dbReference type="EMBL" id="CP152276">
    <property type="protein sequence ID" value="XAE41717.1"/>
    <property type="molecule type" value="Genomic_DNA"/>
</dbReference>
<sequence length="415" mass="44572">MESPAPCPVILQILPALDAGGIEQGTVEMADAIVRGGGVALVACAAGRMLPRLRHAGGTHVPLDLRTKNPLRILANARRLAELIRARGVHLVHARSRAPGWSAWLACRRVGVPLVTTWHGVYRENVPGKRRYNAVMASGSRVIAISAYIARRLARDYGVGPERLRVIPRGADTARFDPEAVRGHRLQALAERWGLPDDAAIIMLPGRITPWKGQALLLEALARMERAGGCGRNWACVFVGPGRRGDRFGRDLLRTVRASPALRGRVHFAGHCADMPAALALADLVVVPSLRPEPFGRVVVEAQAMGRPVIVAAHGAAMETVRDGETGLLVPPGDADALARAIRDMLTLAPEAEAAMGAAARRGVLAHYTTRAMQQATLRVYDEILGSHMEAWFAARTPADADMPETAPEECADVH</sequence>
<feature type="domain" description="Glycosyl transferase family 1" evidence="3">
    <location>
        <begin position="191"/>
        <end position="362"/>
    </location>
</feature>
<dbReference type="Pfam" id="PF00534">
    <property type="entry name" value="Glycos_transf_1"/>
    <property type="match status" value="1"/>
</dbReference>
<dbReference type="InterPro" id="IPR028098">
    <property type="entry name" value="Glyco_trans_4-like_N"/>
</dbReference>
<dbReference type="Pfam" id="PF13439">
    <property type="entry name" value="Glyco_transf_4"/>
    <property type="match status" value="1"/>
</dbReference>
<reference evidence="5 6" key="1">
    <citation type="submission" date="2024-04" db="EMBL/GenBank/DDBJ databases">
        <title>Complete genome sequence of Nguyenibacter vanlangesis HBCM-1154, a strain capable of nitrogen fixation, IAA production, and phosphorus solubilization isolated from sugarcane soil.</title>
        <authorList>
            <person name="MY HANH P."/>
        </authorList>
    </citation>
    <scope>NUCLEOTIDE SEQUENCE [LARGE SCALE GENOMIC DNA]</scope>
    <source>
        <strain evidence="5 6">HBCM 1154</strain>
    </source>
</reference>
<keyword evidence="2" id="KW-0808">Transferase</keyword>
<evidence type="ECO:0000256" key="2">
    <source>
        <dbReference type="ARBA" id="ARBA00022679"/>
    </source>
</evidence>
<dbReference type="Proteomes" id="UP001449795">
    <property type="component" value="Chromosome"/>
</dbReference>
<dbReference type="InterPro" id="IPR001296">
    <property type="entry name" value="Glyco_trans_1"/>
</dbReference>
<dbReference type="PANTHER" id="PTHR12526">
    <property type="entry name" value="GLYCOSYLTRANSFERASE"/>
    <property type="match status" value="1"/>
</dbReference>
<dbReference type="RefSeq" id="WP_342627592.1">
    <property type="nucleotide sequence ID" value="NZ_CP152276.1"/>
</dbReference>
<gene>
    <name evidence="5" type="ORF">AAC691_15685</name>
</gene>
<name>A0ABZ3D1T3_9PROT</name>
<evidence type="ECO:0000256" key="1">
    <source>
        <dbReference type="ARBA" id="ARBA00022676"/>
    </source>
</evidence>
<evidence type="ECO:0000259" key="3">
    <source>
        <dbReference type="Pfam" id="PF00534"/>
    </source>
</evidence>
<dbReference type="CDD" id="cd03819">
    <property type="entry name" value="GT4_WavL-like"/>
    <property type="match status" value="1"/>
</dbReference>